<evidence type="ECO:0000256" key="12">
    <source>
        <dbReference type="RuleBase" id="RU364091"/>
    </source>
</evidence>
<comment type="similarity">
    <text evidence="2 12">Belongs to the type III secretion exporter family.</text>
</comment>
<keyword evidence="6 12" id="KW-0812">Transmembrane</keyword>
<dbReference type="NCBIfam" id="TIGR00328">
    <property type="entry name" value="flhB"/>
    <property type="match status" value="1"/>
</dbReference>
<keyword evidence="15" id="KW-1185">Reference proteome</keyword>
<accession>A0A410PSW8</accession>
<dbReference type="OrthoDB" id="9807950at2"/>
<reference evidence="14 15" key="1">
    <citation type="submission" date="2019-01" db="EMBL/GenBank/DDBJ databases">
        <title>Draft genomes of a novel of Aminipila strains.</title>
        <authorList>
            <person name="Ma S."/>
        </authorList>
    </citation>
    <scope>NUCLEOTIDE SEQUENCE [LARGE SCALE GENOMIC DNA]</scope>
    <source>
        <strain evidence="15">JN-39</strain>
    </source>
</reference>
<feature type="transmembrane region" description="Helical" evidence="12">
    <location>
        <begin position="85"/>
        <end position="103"/>
    </location>
</feature>
<evidence type="ECO:0000256" key="4">
    <source>
        <dbReference type="ARBA" id="ARBA00022448"/>
    </source>
</evidence>
<keyword evidence="10 12" id="KW-0472">Membrane</keyword>
<dbReference type="EMBL" id="CP035281">
    <property type="protein sequence ID" value="QAT42005.1"/>
    <property type="molecule type" value="Genomic_DNA"/>
</dbReference>
<gene>
    <name evidence="12 14" type="primary">flhB</name>
    <name evidence="14" type="ORF">EQM06_01500</name>
</gene>
<dbReference type="InterPro" id="IPR006135">
    <property type="entry name" value="T3SS_substrate_exporter"/>
</dbReference>
<keyword evidence="7 12" id="KW-1005">Bacterial flagellum biogenesis</keyword>
<dbReference type="Gene3D" id="6.10.250.2080">
    <property type="match status" value="1"/>
</dbReference>
<dbReference type="PRINTS" id="PR00950">
    <property type="entry name" value="TYPE3IMSPROT"/>
</dbReference>
<name>A0A410PSW8_9FIRM</name>
<dbReference type="GO" id="GO:0009306">
    <property type="term" value="P:protein secretion"/>
    <property type="evidence" value="ECO:0007669"/>
    <property type="project" value="InterPro"/>
</dbReference>
<evidence type="ECO:0000256" key="7">
    <source>
        <dbReference type="ARBA" id="ARBA00022795"/>
    </source>
</evidence>
<evidence type="ECO:0000256" key="10">
    <source>
        <dbReference type="ARBA" id="ARBA00023136"/>
    </source>
</evidence>
<evidence type="ECO:0000256" key="2">
    <source>
        <dbReference type="ARBA" id="ARBA00010690"/>
    </source>
</evidence>
<protein>
    <recommendedName>
        <fullName evidence="3 12">Flagellar biosynthetic protein FlhB</fullName>
    </recommendedName>
</protein>
<evidence type="ECO:0000256" key="3">
    <source>
        <dbReference type="ARBA" id="ARBA00021622"/>
    </source>
</evidence>
<keyword evidence="14" id="KW-0969">Cilium</keyword>
<dbReference type="Gene3D" id="3.40.1690.10">
    <property type="entry name" value="secretion proteins EscU"/>
    <property type="match status" value="1"/>
</dbReference>
<dbReference type="InterPro" id="IPR029025">
    <property type="entry name" value="T3SS_substrate_exporter_C"/>
</dbReference>
<evidence type="ECO:0000313" key="15">
    <source>
        <dbReference type="Proteomes" id="UP000287601"/>
    </source>
</evidence>
<feature type="transmembrane region" description="Helical" evidence="12">
    <location>
        <begin position="143"/>
        <end position="161"/>
    </location>
</feature>
<dbReference type="RefSeq" id="WP_128744659.1">
    <property type="nucleotide sequence ID" value="NZ_CP035281.1"/>
</dbReference>
<keyword evidence="14" id="KW-0282">Flagellum</keyword>
<dbReference type="SUPFAM" id="SSF160544">
    <property type="entry name" value="EscU C-terminal domain-like"/>
    <property type="match status" value="1"/>
</dbReference>
<dbReference type="InterPro" id="IPR006136">
    <property type="entry name" value="FlhB"/>
</dbReference>
<feature type="region of interest" description="Disordered" evidence="13">
    <location>
        <begin position="1"/>
        <end position="25"/>
    </location>
</feature>
<evidence type="ECO:0000256" key="6">
    <source>
        <dbReference type="ARBA" id="ARBA00022692"/>
    </source>
</evidence>
<dbReference type="AlphaFoldDB" id="A0A410PSW8"/>
<evidence type="ECO:0000256" key="1">
    <source>
        <dbReference type="ARBA" id="ARBA00004651"/>
    </source>
</evidence>
<evidence type="ECO:0000256" key="5">
    <source>
        <dbReference type="ARBA" id="ARBA00022475"/>
    </source>
</evidence>
<evidence type="ECO:0000256" key="9">
    <source>
        <dbReference type="ARBA" id="ARBA00022989"/>
    </source>
</evidence>
<keyword evidence="5 12" id="KW-1003">Cell membrane</keyword>
<dbReference type="GO" id="GO:0044780">
    <property type="term" value="P:bacterial-type flagellum assembly"/>
    <property type="evidence" value="ECO:0007669"/>
    <property type="project" value="InterPro"/>
</dbReference>
<dbReference type="GO" id="GO:0005886">
    <property type="term" value="C:plasma membrane"/>
    <property type="evidence" value="ECO:0007669"/>
    <property type="project" value="UniProtKB-SubCell"/>
</dbReference>
<dbReference type="PANTHER" id="PTHR30531">
    <property type="entry name" value="FLAGELLAR BIOSYNTHETIC PROTEIN FLHB"/>
    <property type="match status" value="1"/>
</dbReference>
<evidence type="ECO:0000256" key="11">
    <source>
        <dbReference type="ARBA" id="ARBA00023225"/>
    </source>
</evidence>
<comment type="subcellular location">
    <subcellularLocation>
        <location evidence="1">Cell membrane</location>
        <topology evidence="1">Multi-pass membrane protein</topology>
    </subcellularLocation>
</comment>
<keyword evidence="14" id="KW-0966">Cell projection</keyword>
<keyword evidence="9 12" id="KW-1133">Transmembrane helix</keyword>
<dbReference type="KEGG" id="amij:EQM06_01500"/>
<proteinExistence type="inferred from homology"/>
<feature type="compositionally biased region" description="Basic and acidic residues" evidence="13">
    <location>
        <begin position="1"/>
        <end position="20"/>
    </location>
</feature>
<dbReference type="Proteomes" id="UP000287601">
    <property type="component" value="Chromosome"/>
</dbReference>
<sequence>MSQSKTEKATPKKRQDERKKGNVPQSRDVTSVISLVVIFSVLKKMFPYLYDSMETFIAFIMGKMLSLDAFTGDSMSEVTGQTIKVIIICTVPLLLISAAISILSTGAQTRFMFSSEALQPKLSKFNPINGITRIFSLRSGVELIKNLMKIAIILIILYKFIYARFVEMAKMLFIEPMQSSIYVLGAVVKMVYMVSMIFVFVAGLDYLYQRWEYERKIKMSKQEIKEEFKQMEGDPQIKGKIKQKQREMATSRMMQAVPTADVVIRNPTHFAVALKYDSEQDRAPVVVAKGQDELALRIVAVAEKAGVYIIEDRPLARAIYATAEIKMEIPYAYYTAIAEIFALVYSIRKNDKGKKRN</sequence>
<comment type="caution">
    <text evidence="12">Lacks conserved residue(s) required for the propagation of feature annotation.</text>
</comment>
<evidence type="ECO:0000256" key="8">
    <source>
        <dbReference type="ARBA" id="ARBA00022927"/>
    </source>
</evidence>
<evidence type="ECO:0000313" key="14">
    <source>
        <dbReference type="EMBL" id="QAT42005.1"/>
    </source>
</evidence>
<evidence type="ECO:0000256" key="13">
    <source>
        <dbReference type="SAM" id="MobiDB-lite"/>
    </source>
</evidence>
<organism evidence="14 15">
    <name type="scientific">Aminipila luticellarii</name>
    <dbReference type="NCBI Taxonomy" id="2507160"/>
    <lineage>
        <taxon>Bacteria</taxon>
        <taxon>Bacillati</taxon>
        <taxon>Bacillota</taxon>
        <taxon>Clostridia</taxon>
        <taxon>Peptostreptococcales</taxon>
        <taxon>Anaerovoracaceae</taxon>
        <taxon>Aminipila</taxon>
    </lineage>
</organism>
<comment type="function">
    <text evidence="12">Required for formation of the rod structure in the basal body of the flagellar apparatus. Together with FliI and FliH, may constitute the export apparatus of flagellin.</text>
</comment>
<keyword evidence="4 12" id="KW-0813">Transport</keyword>
<keyword evidence="11 12" id="KW-1006">Bacterial flagellum protein export</keyword>
<keyword evidence="8 12" id="KW-0653">Protein transport</keyword>
<dbReference type="Pfam" id="PF01312">
    <property type="entry name" value="Bac_export_2"/>
    <property type="match status" value="1"/>
</dbReference>
<feature type="transmembrane region" description="Helical" evidence="12">
    <location>
        <begin position="181"/>
        <end position="208"/>
    </location>
</feature>
<dbReference type="PANTHER" id="PTHR30531:SF12">
    <property type="entry name" value="FLAGELLAR BIOSYNTHETIC PROTEIN FLHB"/>
    <property type="match status" value="1"/>
</dbReference>